<dbReference type="OrthoDB" id="7053268at2"/>
<proteinExistence type="predicted"/>
<name>A0A2X4U5T0_9GAMM</name>
<evidence type="ECO:0000256" key="2">
    <source>
        <dbReference type="SAM" id="Phobius"/>
    </source>
</evidence>
<evidence type="ECO:0000313" key="4">
    <source>
        <dbReference type="Proteomes" id="UP000249005"/>
    </source>
</evidence>
<accession>A0A2X4U5T0</accession>
<keyword evidence="2" id="KW-0812">Transmembrane</keyword>
<evidence type="ECO:0000313" key="3">
    <source>
        <dbReference type="EMBL" id="SQI33989.1"/>
    </source>
</evidence>
<feature type="compositionally biased region" description="Polar residues" evidence="1">
    <location>
        <begin position="539"/>
        <end position="561"/>
    </location>
</feature>
<evidence type="ECO:0000256" key="1">
    <source>
        <dbReference type="SAM" id="MobiDB-lite"/>
    </source>
</evidence>
<keyword evidence="2" id="KW-1133">Transmembrane helix</keyword>
<sequence>MALIRKAFYTLLIVIVLGVIALYFGAQTRYAAGWISQWVSSNTPYRLVFSHLDYSLSSPFRLVLNQAEFGEKEHEPLVNAQKITVDLTDAFWQTPLSFASLEVEGGQLTLSDSDATAPDVKSQRLQLRNVVVSVKTPSMTLKGEGINGGFLPWSLKQELIPTDNAHFEFSAARLHLNELEATQVLVQGDVRNKSLLLTNVGADLAGGLLTGSAKRTPDGHWTIDSLRLSDMKYQSHQTLPALLAQIDEGVGDAELTLNRLDLINTNIQGNGWALSDFSLSLKDVQRTGERWQAEAGSAQLNAYDAVLGEEHLLSPVLNLALEGDTVRIKQFSSRWQDGLVRASGTWSRKDSALTLDDVALTSLLYTLPQSWKSALLEPMPSWLNDLRIDKLSVNRSIIIDINPGFPFQFTSVDGSGAKLHLVKAHQFGLWSGNLTVNAAEATLNKTDLRHPSTVINADEHQIIFSDTSAFTPTGLLEGQATVGQELSRPLSLTLSGRNVAVDVLQNWGWRQVPLQGDGNLALVLKGNLKGADKKPDLTGSLTVTSGDGQQLIQRYPATQEQEPAAPLGAPVESAPAQEPLF</sequence>
<dbReference type="EMBL" id="LS483470">
    <property type="protein sequence ID" value="SQI33989.1"/>
    <property type="molecule type" value="Genomic_DNA"/>
</dbReference>
<gene>
    <name evidence="3" type="ORF">NCTC12151_00051</name>
</gene>
<dbReference type="Proteomes" id="UP000249005">
    <property type="component" value="Chromosome 1"/>
</dbReference>
<dbReference type="KEGG" id="lri:NCTC12151_00051"/>
<organism evidence="3 4">
    <name type="scientific">Leminorella richardii</name>
    <dbReference type="NCBI Taxonomy" id="158841"/>
    <lineage>
        <taxon>Bacteria</taxon>
        <taxon>Pseudomonadati</taxon>
        <taxon>Pseudomonadota</taxon>
        <taxon>Gammaproteobacteria</taxon>
        <taxon>Enterobacterales</taxon>
        <taxon>Budviciaceae</taxon>
        <taxon>Leminorella</taxon>
    </lineage>
</organism>
<protein>
    <submittedName>
        <fullName evidence="3">Uncharacterized protein involved in outer membrane biogenesis</fullName>
    </submittedName>
</protein>
<reference evidence="3 4" key="1">
    <citation type="submission" date="2018-06" db="EMBL/GenBank/DDBJ databases">
        <authorList>
            <consortium name="Pathogen Informatics"/>
            <person name="Doyle S."/>
        </authorList>
    </citation>
    <scope>NUCLEOTIDE SEQUENCE [LARGE SCALE GENOMIC DNA]</scope>
    <source>
        <strain evidence="3 4">NCTC12151</strain>
    </source>
</reference>
<dbReference type="AlphaFoldDB" id="A0A2X4U5T0"/>
<dbReference type="RefSeq" id="WP_111738765.1">
    <property type="nucleotide sequence ID" value="NZ_LR698987.1"/>
</dbReference>
<feature type="region of interest" description="Disordered" evidence="1">
    <location>
        <begin position="534"/>
        <end position="581"/>
    </location>
</feature>
<feature type="transmembrane region" description="Helical" evidence="2">
    <location>
        <begin position="7"/>
        <end position="26"/>
    </location>
</feature>
<keyword evidence="2" id="KW-0472">Membrane</keyword>
<keyword evidence="4" id="KW-1185">Reference proteome</keyword>